<dbReference type="OrthoDB" id="121974at2"/>
<name>A0A1H8HNZ2_9BURK</name>
<dbReference type="InterPro" id="IPR032710">
    <property type="entry name" value="NTF2-like_dom_sf"/>
</dbReference>
<feature type="domain" description="DUF4440" evidence="1">
    <location>
        <begin position="5"/>
        <end position="112"/>
    </location>
</feature>
<evidence type="ECO:0000313" key="3">
    <source>
        <dbReference type="Proteomes" id="UP000199531"/>
    </source>
</evidence>
<protein>
    <recommendedName>
        <fullName evidence="1">DUF4440 domain-containing protein</fullName>
    </recommendedName>
</protein>
<keyword evidence="3" id="KW-1185">Reference proteome</keyword>
<dbReference type="InterPro" id="IPR027843">
    <property type="entry name" value="DUF4440"/>
</dbReference>
<proteinExistence type="predicted"/>
<dbReference type="Pfam" id="PF14534">
    <property type="entry name" value="DUF4440"/>
    <property type="match status" value="1"/>
</dbReference>
<dbReference type="Proteomes" id="UP000199531">
    <property type="component" value="Unassembled WGS sequence"/>
</dbReference>
<accession>A0A1H8HNZ2</accession>
<dbReference type="SUPFAM" id="SSF54427">
    <property type="entry name" value="NTF2-like"/>
    <property type="match status" value="1"/>
</dbReference>
<evidence type="ECO:0000259" key="1">
    <source>
        <dbReference type="Pfam" id="PF14534"/>
    </source>
</evidence>
<evidence type="ECO:0000313" key="2">
    <source>
        <dbReference type="EMBL" id="SEN57931.1"/>
    </source>
</evidence>
<gene>
    <name evidence="2" type="ORF">SAMN02745977_01554</name>
</gene>
<dbReference type="Gene3D" id="3.10.450.50">
    <property type="match status" value="1"/>
</dbReference>
<organism evidence="2 3">
    <name type="scientific">Brachymonas denitrificans DSM 15123</name>
    <dbReference type="NCBI Taxonomy" id="1121117"/>
    <lineage>
        <taxon>Bacteria</taxon>
        <taxon>Pseudomonadati</taxon>
        <taxon>Pseudomonadota</taxon>
        <taxon>Betaproteobacteria</taxon>
        <taxon>Burkholderiales</taxon>
        <taxon>Comamonadaceae</taxon>
        <taxon>Brachymonas</taxon>
    </lineage>
</organism>
<dbReference type="RefSeq" id="WP_159430734.1">
    <property type="nucleotide sequence ID" value="NZ_FOCW01000003.1"/>
</dbReference>
<sequence>MPNEILALEAKFWQAMCDEDIDAAIAMLDSEAAVAGMHGIGHFDHAGYKRMAEQGGAKIISFKFSDEKVMLPTPDVAIVTYTVEQTFDLHGEPHQMTSYDTTTWVRKNGAWLAAVHTETPRPGDPDEDED</sequence>
<dbReference type="EMBL" id="FOCW01000003">
    <property type="protein sequence ID" value="SEN57931.1"/>
    <property type="molecule type" value="Genomic_DNA"/>
</dbReference>
<dbReference type="AlphaFoldDB" id="A0A1H8HNZ2"/>
<reference evidence="2 3" key="1">
    <citation type="submission" date="2016-10" db="EMBL/GenBank/DDBJ databases">
        <authorList>
            <person name="de Groot N.N."/>
        </authorList>
    </citation>
    <scope>NUCLEOTIDE SEQUENCE [LARGE SCALE GENOMIC DNA]</scope>
    <source>
        <strain evidence="2 3">DSM 15123</strain>
    </source>
</reference>